<keyword evidence="10 14" id="KW-0067">ATP-binding</keyword>
<feature type="transmembrane region" description="Helical" evidence="14">
    <location>
        <begin position="184"/>
        <end position="203"/>
    </location>
</feature>
<dbReference type="InterPro" id="IPR036890">
    <property type="entry name" value="HATPase_C_sf"/>
</dbReference>
<dbReference type="GO" id="GO:0000155">
    <property type="term" value="F:phosphorelay sensor kinase activity"/>
    <property type="evidence" value="ECO:0007669"/>
    <property type="project" value="InterPro"/>
</dbReference>
<dbReference type="CDD" id="cd00075">
    <property type="entry name" value="HATPase"/>
    <property type="match status" value="1"/>
</dbReference>
<dbReference type="Pfam" id="PF00512">
    <property type="entry name" value="HisKA"/>
    <property type="match status" value="1"/>
</dbReference>
<dbReference type="PROSITE" id="PS50109">
    <property type="entry name" value="HIS_KIN"/>
    <property type="match status" value="1"/>
</dbReference>
<gene>
    <name evidence="17" type="ORF">DVS81_09610</name>
</gene>
<dbReference type="InterPro" id="IPR004358">
    <property type="entry name" value="Sig_transdc_His_kin-like_C"/>
</dbReference>
<dbReference type="InterPro" id="IPR036097">
    <property type="entry name" value="HisK_dim/P_sf"/>
</dbReference>
<dbReference type="EC" id="2.7.13.3" evidence="14"/>
<evidence type="ECO:0000256" key="14">
    <source>
        <dbReference type="RuleBase" id="RU364088"/>
    </source>
</evidence>
<comment type="catalytic activity">
    <reaction evidence="1 14">
        <text>ATP + protein L-histidine = ADP + protein N-phospho-L-histidine.</text>
        <dbReference type="EC" id="2.7.13.3"/>
    </reaction>
</comment>
<comment type="caution">
    <text evidence="17">The sequence shown here is derived from an EMBL/GenBank/DDBJ whole genome shotgun (WGS) entry which is preliminary data.</text>
</comment>
<sequence>MNVRAWPRSLTTRLALLFALLTATLLLVVVLVQGSAVEGHMRELDDHELTGKVTLIKNVLHDAEPSASLSRRLDDAFIGHDMLAVVLRDAEGRVLYALRPEFFGERQLAADSVLDVTTTWEKGGEKSGEKGAERGRDESSKQYLGLETLVEALDSRSRPTRLRALVGLDVSHHLRFLEEVRKRLWIDIFFAAIIAALFAWFAAHRGLAPLRRVTATARGLSAGRLGERLPERDAPNEVRDLVIAFNGMLERLESSFRRLSDFSADIAHELRTPVSNLMTQTEVALSHSRSPDEYRDVLASNLEEYERIARMVSDMLFLAQAENGHLLHSYSSRLEADEVRALIDFYEALAEEKGVQIVLTGEAKLTADRSMMRRALSNLLSNALRHTPSGSIVEISITRQGCLAMLAVKNHGDTIPSDQLTRIFERFHRASPERHRHGEGAGLGLAITRSIVETHGGRIEVRSDAGVTTFTLHLPLV</sequence>
<evidence type="ECO:0000256" key="2">
    <source>
        <dbReference type="ARBA" id="ARBA00004429"/>
    </source>
</evidence>
<keyword evidence="4 14" id="KW-0997">Cell inner membrane</keyword>
<dbReference type="GO" id="GO:0005524">
    <property type="term" value="F:ATP binding"/>
    <property type="evidence" value="ECO:0007669"/>
    <property type="project" value="UniProtKB-KW"/>
</dbReference>
<dbReference type="SMART" id="SM00387">
    <property type="entry name" value="HATPase_c"/>
    <property type="match status" value="1"/>
</dbReference>
<dbReference type="InterPro" id="IPR003660">
    <property type="entry name" value="HAMP_dom"/>
</dbReference>
<organism evidence="17 18">
    <name type="scientific">Candidatus Accumulibacter meliphilus</name>
    <dbReference type="NCBI Taxonomy" id="2211374"/>
    <lineage>
        <taxon>Bacteria</taxon>
        <taxon>Pseudomonadati</taxon>
        <taxon>Pseudomonadota</taxon>
        <taxon>Betaproteobacteria</taxon>
        <taxon>Candidatus Accumulibacter</taxon>
    </lineage>
</organism>
<accession>A0A369XQK9</accession>
<dbReference type="Gene3D" id="6.10.340.10">
    <property type="match status" value="1"/>
</dbReference>
<evidence type="ECO:0000256" key="7">
    <source>
        <dbReference type="ARBA" id="ARBA00022692"/>
    </source>
</evidence>
<evidence type="ECO:0000313" key="18">
    <source>
        <dbReference type="Proteomes" id="UP000253831"/>
    </source>
</evidence>
<dbReference type="FunFam" id="3.30.565.10:FF:000006">
    <property type="entry name" value="Sensor histidine kinase WalK"/>
    <property type="match status" value="1"/>
</dbReference>
<evidence type="ECO:0000256" key="3">
    <source>
        <dbReference type="ARBA" id="ARBA00022475"/>
    </source>
</evidence>
<evidence type="ECO:0000256" key="8">
    <source>
        <dbReference type="ARBA" id="ARBA00022741"/>
    </source>
</evidence>
<evidence type="ECO:0000259" key="15">
    <source>
        <dbReference type="PROSITE" id="PS50109"/>
    </source>
</evidence>
<keyword evidence="5" id="KW-0597">Phosphoprotein</keyword>
<evidence type="ECO:0000256" key="12">
    <source>
        <dbReference type="ARBA" id="ARBA00023012"/>
    </source>
</evidence>
<dbReference type="SUPFAM" id="SSF158472">
    <property type="entry name" value="HAMP domain-like"/>
    <property type="match status" value="1"/>
</dbReference>
<dbReference type="GO" id="GO:0005886">
    <property type="term" value="C:plasma membrane"/>
    <property type="evidence" value="ECO:0007669"/>
    <property type="project" value="UniProtKB-SubCell"/>
</dbReference>
<evidence type="ECO:0000256" key="11">
    <source>
        <dbReference type="ARBA" id="ARBA00022989"/>
    </source>
</evidence>
<keyword evidence="11 14" id="KW-1133">Transmembrane helix</keyword>
<protein>
    <recommendedName>
        <fullName evidence="14">Sensor protein</fullName>
        <ecNumber evidence="14">2.7.13.3</ecNumber>
    </recommendedName>
</protein>
<evidence type="ECO:0000256" key="6">
    <source>
        <dbReference type="ARBA" id="ARBA00022679"/>
    </source>
</evidence>
<name>A0A369XQK9_9PROT</name>
<comment type="subcellular location">
    <subcellularLocation>
        <location evidence="2">Cell inner membrane</location>
        <topology evidence="2">Multi-pass membrane protein</topology>
    </subcellularLocation>
</comment>
<keyword evidence="3 14" id="KW-1003">Cell membrane</keyword>
<dbReference type="CDD" id="cd00082">
    <property type="entry name" value="HisKA"/>
    <property type="match status" value="1"/>
</dbReference>
<evidence type="ECO:0000256" key="5">
    <source>
        <dbReference type="ARBA" id="ARBA00022553"/>
    </source>
</evidence>
<evidence type="ECO:0000256" key="13">
    <source>
        <dbReference type="ARBA" id="ARBA00023136"/>
    </source>
</evidence>
<keyword evidence="6 14" id="KW-0808">Transferase</keyword>
<dbReference type="FunFam" id="1.10.287.130:FF:000001">
    <property type="entry name" value="Two-component sensor histidine kinase"/>
    <property type="match status" value="1"/>
</dbReference>
<dbReference type="Pfam" id="PF02518">
    <property type="entry name" value="HATPase_c"/>
    <property type="match status" value="1"/>
</dbReference>
<dbReference type="SUPFAM" id="SSF47384">
    <property type="entry name" value="Homodimeric domain of signal transducing histidine kinase"/>
    <property type="match status" value="1"/>
</dbReference>
<evidence type="ECO:0000256" key="1">
    <source>
        <dbReference type="ARBA" id="ARBA00000085"/>
    </source>
</evidence>
<dbReference type="AlphaFoldDB" id="A0A369XQK9"/>
<evidence type="ECO:0000256" key="4">
    <source>
        <dbReference type="ARBA" id="ARBA00022519"/>
    </source>
</evidence>
<proteinExistence type="predicted"/>
<feature type="domain" description="HAMP" evidence="16">
    <location>
        <begin position="204"/>
        <end position="257"/>
    </location>
</feature>
<dbReference type="PROSITE" id="PS50885">
    <property type="entry name" value="HAMP"/>
    <property type="match status" value="1"/>
</dbReference>
<dbReference type="Proteomes" id="UP000253831">
    <property type="component" value="Unassembled WGS sequence"/>
</dbReference>
<feature type="domain" description="Histidine kinase" evidence="15">
    <location>
        <begin position="265"/>
        <end position="477"/>
    </location>
</feature>
<dbReference type="InterPro" id="IPR048590">
    <property type="entry name" value="CusS-like_sensor"/>
</dbReference>
<dbReference type="InterPro" id="IPR006290">
    <property type="entry name" value="CztS_silS_copS"/>
</dbReference>
<dbReference type="PANTHER" id="PTHR45436:SF15">
    <property type="entry name" value="SENSOR HISTIDINE KINASE CUSS"/>
    <property type="match status" value="1"/>
</dbReference>
<keyword evidence="13 14" id="KW-0472">Membrane</keyword>
<dbReference type="InterPro" id="IPR005467">
    <property type="entry name" value="His_kinase_dom"/>
</dbReference>
<dbReference type="SMART" id="SM00388">
    <property type="entry name" value="HisKA"/>
    <property type="match status" value="1"/>
</dbReference>
<evidence type="ECO:0000259" key="16">
    <source>
        <dbReference type="PROSITE" id="PS50885"/>
    </source>
</evidence>
<dbReference type="Gene3D" id="1.10.287.130">
    <property type="match status" value="1"/>
</dbReference>
<dbReference type="InterPro" id="IPR003594">
    <property type="entry name" value="HATPase_dom"/>
</dbReference>
<dbReference type="CDD" id="cd06225">
    <property type="entry name" value="HAMP"/>
    <property type="match status" value="1"/>
</dbReference>
<keyword evidence="7 14" id="KW-0812">Transmembrane</keyword>
<dbReference type="Pfam" id="PF00672">
    <property type="entry name" value="HAMP"/>
    <property type="match status" value="1"/>
</dbReference>
<dbReference type="SUPFAM" id="SSF55874">
    <property type="entry name" value="ATPase domain of HSP90 chaperone/DNA topoisomerase II/histidine kinase"/>
    <property type="match status" value="1"/>
</dbReference>
<dbReference type="NCBIfam" id="TIGR01386">
    <property type="entry name" value="cztS_silS_copS"/>
    <property type="match status" value="1"/>
</dbReference>
<evidence type="ECO:0000313" key="17">
    <source>
        <dbReference type="EMBL" id="RDE50719.1"/>
    </source>
</evidence>
<dbReference type="InterPro" id="IPR050428">
    <property type="entry name" value="TCS_sensor_his_kinase"/>
</dbReference>
<dbReference type="EMBL" id="QPGA01000015">
    <property type="protein sequence ID" value="RDE50719.1"/>
    <property type="molecule type" value="Genomic_DNA"/>
</dbReference>
<dbReference type="Gene3D" id="3.30.565.10">
    <property type="entry name" value="Histidine kinase-like ATPase, C-terminal domain"/>
    <property type="match status" value="1"/>
</dbReference>
<dbReference type="SMART" id="SM00304">
    <property type="entry name" value="HAMP"/>
    <property type="match status" value="1"/>
</dbReference>
<dbReference type="InterPro" id="IPR003661">
    <property type="entry name" value="HisK_dim/P_dom"/>
</dbReference>
<keyword evidence="9 14" id="KW-0418">Kinase</keyword>
<keyword evidence="12 14" id="KW-0902">Two-component regulatory system</keyword>
<keyword evidence="8 14" id="KW-0547">Nucleotide-binding</keyword>
<evidence type="ECO:0000256" key="10">
    <source>
        <dbReference type="ARBA" id="ARBA00022840"/>
    </source>
</evidence>
<evidence type="ECO:0000256" key="9">
    <source>
        <dbReference type="ARBA" id="ARBA00022777"/>
    </source>
</evidence>
<comment type="function">
    <text evidence="14">Member of a two-component regulatory system.</text>
</comment>
<dbReference type="Pfam" id="PF21085">
    <property type="entry name" value="CusS"/>
    <property type="match status" value="1"/>
</dbReference>
<dbReference type="PANTHER" id="PTHR45436">
    <property type="entry name" value="SENSOR HISTIDINE KINASE YKOH"/>
    <property type="match status" value="1"/>
</dbReference>
<dbReference type="PRINTS" id="PR00344">
    <property type="entry name" value="BCTRLSENSOR"/>
</dbReference>
<reference evidence="17 18" key="1">
    <citation type="submission" date="2018-05" db="EMBL/GenBank/DDBJ databases">
        <title>Integrated omic analyses show evidence that a Ca. Accumulibacter phosphatis strain performs denitrification under micro-aerobic conditions.</title>
        <authorList>
            <person name="Camejo P.Y."/>
            <person name="Katherine M.D."/>
            <person name="Daniel N.R."/>
        </authorList>
    </citation>
    <scope>NUCLEOTIDE SEQUENCE [LARGE SCALE GENOMIC DNA]</scope>
    <source>
        <strain evidence="17">UW-LDO-IC</strain>
    </source>
</reference>